<dbReference type="GeneID" id="66990166"/>
<evidence type="ECO:0000313" key="2">
    <source>
        <dbReference type="Proteomes" id="UP000036893"/>
    </source>
</evidence>
<dbReference type="RefSeq" id="XP_043143588.1">
    <property type="nucleotide sequence ID" value="XM_043287653.1"/>
</dbReference>
<dbReference type="Proteomes" id="UP000036893">
    <property type="component" value="Unassembled WGS sequence"/>
</dbReference>
<accession>A0A8E0UUH4</accession>
<comment type="caution">
    <text evidence="1">The sequence shown here is derived from an EMBL/GenBank/DDBJ whole genome shotgun (WGS) entry which is preliminary data.</text>
</comment>
<sequence length="99" mass="11515">MSIIHYARKKTGRNAEIYGICTDSYKWTFLHLNSKSQEADERYAKYSSLQLDWTKGQQEEIVSQIGKIVKQEIEIAISEAQMNRRKMTVSQMTGCMVFD</sequence>
<evidence type="ECO:0000313" key="1">
    <source>
        <dbReference type="EMBL" id="GIC86322.1"/>
    </source>
</evidence>
<reference evidence="1" key="2">
    <citation type="submission" date="2021-01" db="EMBL/GenBank/DDBJ databases">
        <title>Pan-genome distribution and transcriptional activeness of fungal secondary metabolism genes in Aspergillus section Fumigati.</title>
        <authorList>
            <person name="Takahashi H."/>
            <person name="Umemura M."/>
            <person name="Ninomiya A."/>
            <person name="Kusuya Y."/>
            <person name="Urayama S."/>
            <person name="Shimizu M."/>
            <person name="Watanabe A."/>
            <person name="Kamei K."/>
            <person name="Yaguchi T."/>
            <person name="Hagiwara D."/>
        </authorList>
    </citation>
    <scope>NUCLEOTIDE SEQUENCE</scope>
    <source>
        <strain evidence="1">IFM 46973</strain>
    </source>
</reference>
<organism evidence="1 2">
    <name type="scientific">Aspergillus udagawae</name>
    <dbReference type="NCBI Taxonomy" id="91492"/>
    <lineage>
        <taxon>Eukaryota</taxon>
        <taxon>Fungi</taxon>
        <taxon>Dikarya</taxon>
        <taxon>Ascomycota</taxon>
        <taxon>Pezizomycotina</taxon>
        <taxon>Eurotiomycetes</taxon>
        <taxon>Eurotiomycetidae</taxon>
        <taxon>Eurotiales</taxon>
        <taxon>Aspergillaceae</taxon>
        <taxon>Aspergillus</taxon>
        <taxon>Aspergillus subgen. Fumigati</taxon>
    </lineage>
</organism>
<dbReference type="AlphaFoldDB" id="A0A8E0UUH4"/>
<name>A0A8E0UUH4_9EURO</name>
<reference evidence="1" key="1">
    <citation type="journal article" date="2015" name="Genome Announc.">
        <title>Draft Genome Sequence of the Pathogenic Filamentous Fungus Aspergillus udagawae Strain IFM 46973T.</title>
        <authorList>
            <person name="Kusuya Y."/>
            <person name="Takahashi-Nakaguchi A."/>
            <person name="Takahashi H."/>
            <person name="Yaguchi T."/>
        </authorList>
    </citation>
    <scope>NUCLEOTIDE SEQUENCE</scope>
    <source>
        <strain evidence="1">IFM 46973</strain>
    </source>
</reference>
<proteinExistence type="predicted"/>
<gene>
    <name evidence="1" type="ORF">Aud_002690</name>
</gene>
<protein>
    <submittedName>
        <fullName evidence="1">Uncharacterized protein</fullName>
    </submittedName>
</protein>
<dbReference type="EMBL" id="BBXM02000002">
    <property type="protein sequence ID" value="GIC86322.1"/>
    <property type="molecule type" value="Genomic_DNA"/>
</dbReference>